<keyword evidence="4" id="KW-0677">Repeat</keyword>
<accession>A0ABN8NLL9</accession>
<feature type="repeat" description="ANK" evidence="10">
    <location>
        <begin position="68"/>
        <end position="95"/>
    </location>
</feature>
<sequence length="1113" mass="124966">MASRSPQKVFENPTVAVTLDDLTDSPSRDTVLSEDQTEFLDAVRDGDHARVREYILQRSVDVNCVNLLGETALQIAVSNNRHEIAKFLLNEGADVGNALLYAVANESTVWVTLLLDFIEDVNAQSHATTAGTSRNQEASKASEDHCYTKYISPLVLAAQSNNQEIVKILLEKGYTIEEPSFHKRSCKCGECEGKRLGSSIHRLHSYRALASPVYLCLSYLLDRSPSGDQDIKSSKDPIICAFLLNRKLENLMEEEYELKNDYQALSSACEEFAVSLLTKCRSMEEIGCLMSVPGIETLEHVEVRGGKEAQKLSVLNFAIANKNEKFVAHPYSQMMLNSVLYDELGGWEDHNFLNKALFCLLLGVLLPVLALCYFVAPNSRISKLLKIPVFKFLSHTASSFWFLVLLVFSSIQDKFSDVLDFAPLDVLIMLWIAGMLFQEAKEAYRQGKERYLSQYWNLLTLFMLGLFIASGVLWLCGFFLTVSGKKTWVVSVSDVFGTSSQEIAYRLILLSNAFFSIGMVLAFLSFSNAFQVNSVLGPLQLSLVKMVRDVTKFLFLFLLLFLAFGWAERKVYSHYVQAREAFVGNATEHEFASIGGSLRFLFWDLFGMADLGDLKTDGKFAITQFTGELLLGLYSIASILVAINMLIAIMTNSYQQVADDADIQWKFSRTRMWMPYLDQGNAMPPPFNLIPPPHLVIQLCRRLCRGAGYYEHQSCQGRDRSATPIKDKVDLDKRHKVMTRLIQRYLLTVNKSKSQSHAAPESETKVIEGCLEERTMAREIELSLAELSEYPTGETELSEDQKGFLEAVNAGNYNKVREYILQKSVDVNCVNLLGETALQIAVNNNYHDIAKLLLNQGADVGKALLHAVGIESTFWVEALLKKEAISNGASETTLQRASPNQVDGSEHMPHIPPLILAAKKDKQEIVKIFLEKHYTIDEPHKRSCKCDKCEGPGRLGGSIHRLHCYQALASPIYLCLSYLLDTPPSKDQDVKSSKDPIIRALLLNRKLEKLVKVEYELKNEYQKLISSCEEFAVSLLKKCRTMEEIRCLMSVPGIEKLKYVEVRGGTEAKKLSVLNFAITNKNEKVRIAGLDVSIQIWLIGRAGRNLLADIHPS</sequence>
<organism evidence="13 14">
    <name type="scientific">Porites lobata</name>
    <dbReference type="NCBI Taxonomy" id="104759"/>
    <lineage>
        <taxon>Eukaryota</taxon>
        <taxon>Metazoa</taxon>
        <taxon>Cnidaria</taxon>
        <taxon>Anthozoa</taxon>
        <taxon>Hexacorallia</taxon>
        <taxon>Scleractinia</taxon>
        <taxon>Fungiina</taxon>
        <taxon>Poritidae</taxon>
        <taxon>Porites</taxon>
    </lineage>
</organism>
<dbReference type="PRINTS" id="PR01097">
    <property type="entry name" value="TRNSRECEPTRP"/>
</dbReference>
<keyword evidence="9" id="KW-0407">Ion channel</keyword>
<evidence type="ECO:0000256" key="2">
    <source>
        <dbReference type="ARBA" id="ARBA00022448"/>
    </source>
</evidence>
<evidence type="ECO:0000256" key="6">
    <source>
        <dbReference type="ARBA" id="ARBA00023043"/>
    </source>
</evidence>
<evidence type="ECO:0000313" key="13">
    <source>
        <dbReference type="EMBL" id="CAH3114110.1"/>
    </source>
</evidence>
<feature type="transmembrane region" description="Helical" evidence="11">
    <location>
        <begin position="392"/>
        <end position="411"/>
    </location>
</feature>
<name>A0ABN8NLL9_9CNID</name>
<protein>
    <recommendedName>
        <fullName evidence="12">Transient receptor ion channel domain-containing protein</fullName>
    </recommendedName>
</protein>
<dbReference type="PROSITE" id="PS50088">
    <property type="entry name" value="ANK_REPEAT"/>
    <property type="match status" value="3"/>
</dbReference>
<keyword evidence="2" id="KW-0813">Transport</keyword>
<feature type="transmembrane region" description="Helical" evidence="11">
    <location>
        <begin position="458"/>
        <end position="482"/>
    </location>
</feature>
<dbReference type="EMBL" id="CALNXK010000027">
    <property type="protein sequence ID" value="CAH3114110.1"/>
    <property type="molecule type" value="Genomic_DNA"/>
</dbReference>
<feature type="repeat" description="ANK" evidence="10">
    <location>
        <begin position="833"/>
        <end position="860"/>
    </location>
</feature>
<evidence type="ECO:0000313" key="14">
    <source>
        <dbReference type="Proteomes" id="UP001159405"/>
    </source>
</evidence>
<feature type="domain" description="Transient receptor ion channel" evidence="12">
    <location>
        <begin position="186"/>
        <end position="259"/>
    </location>
</feature>
<dbReference type="SMART" id="SM00248">
    <property type="entry name" value="ANK"/>
    <property type="match status" value="6"/>
</dbReference>
<dbReference type="Pfam" id="PF00520">
    <property type="entry name" value="Ion_trans"/>
    <property type="match status" value="1"/>
</dbReference>
<dbReference type="Proteomes" id="UP001159405">
    <property type="component" value="Unassembled WGS sequence"/>
</dbReference>
<evidence type="ECO:0000256" key="8">
    <source>
        <dbReference type="ARBA" id="ARBA00023136"/>
    </source>
</evidence>
<dbReference type="PANTHER" id="PTHR10117">
    <property type="entry name" value="TRANSIENT RECEPTOR POTENTIAL CHANNEL"/>
    <property type="match status" value="1"/>
</dbReference>
<feature type="transmembrane region" description="Helical" evidence="11">
    <location>
        <begin position="356"/>
        <end position="376"/>
    </location>
</feature>
<feature type="repeat" description="ANK" evidence="10">
    <location>
        <begin position="149"/>
        <end position="181"/>
    </location>
</feature>
<feature type="transmembrane region" description="Helical" evidence="11">
    <location>
        <begin position="503"/>
        <end position="530"/>
    </location>
</feature>
<evidence type="ECO:0000256" key="9">
    <source>
        <dbReference type="ARBA" id="ARBA00023303"/>
    </source>
</evidence>
<evidence type="ECO:0000256" key="7">
    <source>
        <dbReference type="ARBA" id="ARBA00023065"/>
    </source>
</evidence>
<dbReference type="InterPro" id="IPR005821">
    <property type="entry name" value="Ion_trans_dom"/>
</dbReference>
<feature type="domain" description="Transient receptor ion channel" evidence="12">
    <location>
        <begin position="944"/>
        <end position="1018"/>
    </location>
</feature>
<evidence type="ECO:0000256" key="3">
    <source>
        <dbReference type="ARBA" id="ARBA00022692"/>
    </source>
</evidence>
<keyword evidence="14" id="KW-1185">Reference proteome</keyword>
<evidence type="ECO:0000256" key="1">
    <source>
        <dbReference type="ARBA" id="ARBA00004141"/>
    </source>
</evidence>
<evidence type="ECO:0000259" key="12">
    <source>
        <dbReference type="SMART" id="SM01420"/>
    </source>
</evidence>
<dbReference type="Gene3D" id="1.25.40.20">
    <property type="entry name" value="Ankyrin repeat-containing domain"/>
    <property type="match status" value="2"/>
</dbReference>
<dbReference type="Pfam" id="PF12796">
    <property type="entry name" value="Ank_2"/>
    <property type="match status" value="2"/>
</dbReference>
<evidence type="ECO:0000256" key="4">
    <source>
        <dbReference type="ARBA" id="ARBA00022737"/>
    </source>
</evidence>
<reference evidence="13 14" key="1">
    <citation type="submission" date="2022-05" db="EMBL/GenBank/DDBJ databases">
        <authorList>
            <consortium name="Genoscope - CEA"/>
            <person name="William W."/>
        </authorList>
    </citation>
    <scope>NUCLEOTIDE SEQUENCE [LARGE SCALE GENOMIC DNA]</scope>
</reference>
<dbReference type="InterPro" id="IPR013555">
    <property type="entry name" value="TRP_dom"/>
</dbReference>
<gene>
    <name evidence="13" type="ORF">PLOB_00022809</name>
</gene>
<dbReference type="PANTHER" id="PTHR10117:SF54">
    <property type="entry name" value="TRANSIENT RECEPTOR POTENTIAL-GAMMA PROTEIN"/>
    <property type="match status" value="1"/>
</dbReference>
<dbReference type="InterPro" id="IPR002153">
    <property type="entry name" value="TRPC_channel"/>
</dbReference>
<keyword evidence="7" id="KW-0406">Ion transport</keyword>
<dbReference type="SUPFAM" id="SSF48403">
    <property type="entry name" value="Ankyrin repeat"/>
    <property type="match status" value="2"/>
</dbReference>
<dbReference type="SMART" id="SM01420">
    <property type="entry name" value="TRP_2"/>
    <property type="match status" value="2"/>
</dbReference>
<comment type="caution">
    <text evidence="13">The sequence shown here is derived from an EMBL/GenBank/DDBJ whole genome shotgun (WGS) entry which is preliminary data.</text>
</comment>
<keyword evidence="8 11" id="KW-0472">Membrane</keyword>
<dbReference type="InterPro" id="IPR036770">
    <property type="entry name" value="Ankyrin_rpt-contain_sf"/>
</dbReference>
<dbReference type="Pfam" id="PF08344">
    <property type="entry name" value="TRP_2"/>
    <property type="match status" value="2"/>
</dbReference>
<keyword evidence="3 11" id="KW-0812">Transmembrane</keyword>
<comment type="subcellular location">
    <subcellularLocation>
        <location evidence="1">Membrane</location>
        <topology evidence="1">Multi-pass membrane protein</topology>
    </subcellularLocation>
</comment>
<evidence type="ECO:0000256" key="5">
    <source>
        <dbReference type="ARBA" id="ARBA00022989"/>
    </source>
</evidence>
<keyword evidence="6 10" id="KW-0040">ANK repeat</keyword>
<evidence type="ECO:0000256" key="11">
    <source>
        <dbReference type="SAM" id="Phobius"/>
    </source>
</evidence>
<evidence type="ECO:0000256" key="10">
    <source>
        <dbReference type="PROSITE-ProRule" id="PRU00023"/>
    </source>
</evidence>
<dbReference type="PROSITE" id="PS50297">
    <property type="entry name" value="ANK_REP_REGION"/>
    <property type="match status" value="2"/>
</dbReference>
<dbReference type="InterPro" id="IPR002110">
    <property type="entry name" value="Ankyrin_rpt"/>
</dbReference>
<keyword evidence="5 11" id="KW-1133">Transmembrane helix</keyword>
<feature type="transmembrane region" description="Helical" evidence="11">
    <location>
        <begin position="629"/>
        <end position="650"/>
    </location>
</feature>
<proteinExistence type="predicted"/>
<feature type="transmembrane region" description="Helical" evidence="11">
    <location>
        <begin position="550"/>
        <end position="567"/>
    </location>
</feature>